<sequence length="463" mass="49485">MTGSEVVEVLEVVRERGDRAGELARSASPVLLAAAVELHAAYRAAVSCPEAFARGLPRGGSADLVERSVRAELAVGCGVSERVVSRDLEDARLLIEDLPRTREALAGARLRWEAGRIICATAGSLPPESRAVFDERACELALVLTPTQLRRRVARLRDELHVEPLADRHARAREDRAVWLVPDADGMALLCALLPAPVAVGAYARLDRIARCLRDSADGDGRDDDGRIGPADEVSAATEACGEQRTLAQLRADALADLLCDGDVFGTTPPGDGEASDSAAAPATFVPGVRAEVRLTLTASTATGHDDAPADLDGYGLIPAHVARELAGAATTITRVLTDPDTGTVLSVGRTHRLPPPRMRLALQLRDRTCRFPGCTRPASRAEADHSVEWRHGGETSLENLASLCTAHHHVRHGDRWTYVLHPDGTADWTTPTGRRITTRPGDLLPDPPRRRPAPLVEATGTA</sequence>
<protein>
    <recommendedName>
        <fullName evidence="3">HNH nuclease domain-containing protein</fullName>
    </recommendedName>
</protein>
<dbReference type="Pfam" id="PF01844">
    <property type="entry name" value="HNH"/>
    <property type="match status" value="1"/>
</dbReference>
<gene>
    <name evidence="4" type="ORF">C1I63_15545</name>
</gene>
<evidence type="ECO:0000259" key="3">
    <source>
        <dbReference type="SMART" id="SM00507"/>
    </source>
</evidence>
<organism evidence="4 5">
    <name type="scientific">Rathayibacter caricis DSM 15933</name>
    <dbReference type="NCBI Taxonomy" id="1328867"/>
    <lineage>
        <taxon>Bacteria</taxon>
        <taxon>Bacillati</taxon>
        <taxon>Actinomycetota</taxon>
        <taxon>Actinomycetes</taxon>
        <taxon>Micrococcales</taxon>
        <taxon>Microbacteriaceae</taxon>
        <taxon>Rathayibacter</taxon>
    </lineage>
</organism>
<evidence type="ECO:0000256" key="2">
    <source>
        <dbReference type="SAM" id="MobiDB-lite"/>
    </source>
</evidence>
<dbReference type="InterPro" id="IPR003870">
    <property type="entry name" value="DUF222"/>
</dbReference>
<dbReference type="CDD" id="cd00085">
    <property type="entry name" value="HNHc"/>
    <property type="match status" value="1"/>
</dbReference>
<dbReference type="AlphaFoldDB" id="A0A2T4UX46"/>
<dbReference type="Proteomes" id="UP000241085">
    <property type="component" value="Unassembled WGS sequence"/>
</dbReference>
<feature type="domain" description="HNH nuclease" evidence="3">
    <location>
        <begin position="358"/>
        <end position="410"/>
    </location>
</feature>
<dbReference type="RefSeq" id="WP_107575347.1">
    <property type="nucleotide sequence ID" value="NZ_PZPL01000001.1"/>
</dbReference>
<dbReference type="InterPro" id="IPR003615">
    <property type="entry name" value="HNH_nuc"/>
</dbReference>
<dbReference type="GO" id="GO:0008270">
    <property type="term" value="F:zinc ion binding"/>
    <property type="evidence" value="ECO:0007669"/>
    <property type="project" value="InterPro"/>
</dbReference>
<evidence type="ECO:0000313" key="5">
    <source>
        <dbReference type="Proteomes" id="UP000241085"/>
    </source>
</evidence>
<feature type="region of interest" description="Disordered" evidence="2">
    <location>
        <begin position="218"/>
        <end position="237"/>
    </location>
</feature>
<dbReference type="Gene3D" id="1.10.30.50">
    <property type="match status" value="1"/>
</dbReference>
<evidence type="ECO:0000313" key="4">
    <source>
        <dbReference type="EMBL" id="PTL74112.1"/>
    </source>
</evidence>
<evidence type="ECO:0000256" key="1">
    <source>
        <dbReference type="ARBA" id="ARBA00023450"/>
    </source>
</evidence>
<feature type="compositionally biased region" description="Basic and acidic residues" evidence="2">
    <location>
        <begin position="218"/>
        <end position="227"/>
    </location>
</feature>
<accession>A0A2T4UX46</accession>
<dbReference type="GO" id="GO:0004519">
    <property type="term" value="F:endonuclease activity"/>
    <property type="evidence" value="ECO:0007669"/>
    <property type="project" value="InterPro"/>
</dbReference>
<reference evidence="4 5" key="1">
    <citation type="submission" date="2018-03" db="EMBL/GenBank/DDBJ databases">
        <title>Bacteriophage NCPPB3778 and a type I-E CRISPR drive the evolution of the US Biological Select Agent, Rathayibacter toxicus.</title>
        <authorList>
            <person name="Davis E.W.II."/>
            <person name="Tabima J.F."/>
            <person name="Weisberg A.J."/>
            <person name="Dantas Lopes L."/>
            <person name="Wiseman M.S."/>
            <person name="Wiseman M.S."/>
            <person name="Pupko T."/>
            <person name="Belcher M.S."/>
            <person name="Sechler A.J."/>
            <person name="Tancos M.A."/>
            <person name="Schroeder B.K."/>
            <person name="Murray T.D."/>
            <person name="Luster D.G."/>
            <person name="Schneider W.L."/>
            <person name="Rogers E."/>
            <person name="Andreote F.D."/>
            <person name="Grunwald N.J."/>
            <person name="Putnam M.L."/>
            <person name="Chang J.H."/>
        </authorList>
    </citation>
    <scope>NUCLEOTIDE SEQUENCE [LARGE SCALE GENOMIC DNA]</scope>
    <source>
        <strain evidence="4 5">DSM 15933</strain>
    </source>
</reference>
<proteinExistence type="inferred from homology"/>
<comment type="similarity">
    <text evidence="1">Belongs to the Rv1128c/1148c/1588c/1702c/1945/3466 family.</text>
</comment>
<feature type="region of interest" description="Disordered" evidence="2">
    <location>
        <begin position="430"/>
        <end position="463"/>
    </location>
</feature>
<dbReference type="SMART" id="SM00507">
    <property type="entry name" value="HNHc"/>
    <property type="match status" value="1"/>
</dbReference>
<dbReference type="Pfam" id="PF02720">
    <property type="entry name" value="DUF222"/>
    <property type="match status" value="1"/>
</dbReference>
<feature type="compositionally biased region" description="Low complexity" evidence="2">
    <location>
        <begin position="430"/>
        <end position="445"/>
    </location>
</feature>
<keyword evidence="5" id="KW-1185">Reference proteome</keyword>
<comment type="caution">
    <text evidence="4">The sequence shown here is derived from an EMBL/GenBank/DDBJ whole genome shotgun (WGS) entry which is preliminary data.</text>
</comment>
<dbReference type="InterPro" id="IPR002711">
    <property type="entry name" value="HNH"/>
</dbReference>
<dbReference type="EMBL" id="PZPL01000001">
    <property type="protein sequence ID" value="PTL74112.1"/>
    <property type="molecule type" value="Genomic_DNA"/>
</dbReference>
<name>A0A2T4UX46_9MICO</name>
<dbReference type="GO" id="GO:0003676">
    <property type="term" value="F:nucleic acid binding"/>
    <property type="evidence" value="ECO:0007669"/>
    <property type="project" value="InterPro"/>
</dbReference>